<name>A0A833NY86_UNCSA</name>
<dbReference type="PANTHER" id="PTHR11659:SF4">
    <property type="entry name" value="ASPARTYL_GLUTAMYL-TRNA(GLN) AMIDOTRANSFERASE SUBUNIT B_E CATALYTIC DOMAIN-CONTAINING PROTEIN"/>
    <property type="match status" value="1"/>
</dbReference>
<accession>A0A833NY86</accession>
<evidence type="ECO:0000256" key="9">
    <source>
        <dbReference type="ARBA" id="ARBA00047913"/>
    </source>
</evidence>
<keyword evidence="12" id="KW-0808">Transferase</keyword>
<dbReference type="NCBIfam" id="NF004014">
    <property type="entry name" value="PRK05477.1-4"/>
    <property type="match status" value="1"/>
</dbReference>
<comment type="catalytic activity">
    <reaction evidence="9 10">
        <text>L-glutamyl-tRNA(Gln) + L-glutamine + ATP + H2O = L-glutaminyl-tRNA(Gln) + L-glutamate + ADP + phosphate + H(+)</text>
        <dbReference type="Rhea" id="RHEA:17521"/>
        <dbReference type="Rhea" id="RHEA-COMP:9681"/>
        <dbReference type="Rhea" id="RHEA-COMP:9684"/>
        <dbReference type="ChEBI" id="CHEBI:15377"/>
        <dbReference type="ChEBI" id="CHEBI:15378"/>
        <dbReference type="ChEBI" id="CHEBI:29985"/>
        <dbReference type="ChEBI" id="CHEBI:30616"/>
        <dbReference type="ChEBI" id="CHEBI:43474"/>
        <dbReference type="ChEBI" id="CHEBI:58359"/>
        <dbReference type="ChEBI" id="CHEBI:78520"/>
        <dbReference type="ChEBI" id="CHEBI:78521"/>
        <dbReference type="ChEBI" id="CHEBI:456216"/>
    </reaction>
</comment>
<evidence type="ECO:0000259" key="11">
    <source>
        <dbReference type="SMART" id="SM00845"/>
    </source>
</evidence>
<dbReference type="Gene3D" id="1.10.10.410">
    <property type="match status" value="1"/>
</dbReference>
<dbReference type="HAMAP" id="MF_00121">
    <property type="entry name" value="GatB"/>
    <property type="match status" value="1"/>
</dbReference>
<dbReference type="EMBL" id="WPAF01000021">
    <property type="protein sequence ID" value="KAF0133651.1"/>
    <property type="molecule type" value="Genomic_DNA"/>
</dbReference>
<proteinExistence type="inferred from homology"/>
<feature type="domain" description="Asn/Gln amidotransferase" evidence="11">
    <location>
        <begin position="333"/>
        <end position="480"/>
    </location>
</feature>
<evidence type="ECO:0000256" key="2">
    <source>
        <dbReference type="ARBA" id="ARBA00011123"/>
    </source>
</evidence>
<keyword evidence="6 10" id="KW-0648">Protein biosynthesis</keyword>
<dbReference type="InterPro" id="IPR014746">
    <property type="entry name" value="Gln_synth/guanido_kin_cat_dom"/>
</dbReference>
<dbReference type="NCBIfam" id="NF004012">
    <property type="entry name" value="PRK05477.1-2"/>
    <property type="match status" value="1"/>
</dbReference>
<keyword evidence="5 10" id="KW-0067">ATP-binding</keyword>
<evidence type="ECO:0000256" key="6">
    <source>
        <dbReference type="ARBA" id="ARBA00022917"/>
    </source>
</evidence>
<dbReference type="SUPFAM" id="SSF55931">
    <property type="entry name" value="Glutamine synthetase/guanido kinase"/>
    <property type="match status" value="1"/>
</dbReference>
<dbReference type="SUPFAM" id="SSF89095">
    <property type="entry name" value="GatB/YqeY motif"/>
    <property type="match status" value="1"/>
</dbReference>
<dbReference type="InterPro" id="IPR004413">
    <property type="entry name" value="GatB"/>
</dbReference>
<dbReference type="EC" id="6.3.5.-" evidence="10"/>
<comment type="similarity">
    <text evidence="1 10">Belongs to the GatB/GatE family. GatB subfamily.</text>
</comment>
<dbReference type="AlphaFoldDB" id="A0A833NY86"/>
<dbReference type="PANTHER" id="PTHR11659">
    <property type="entry name" value="GLUTAMYL-TRNA GLN AMIDOTRANSFERASE SUBUNIT B MITOCHONDRIAL AND PROKARYOTIC PET112-RELATED"/>
    <property type="match status" value="1"/>
</dbReference>
<dbReference type="InterPro" id="IPR018027">
    <property type="entry name" value="Asn/Gln_amidotransferase"/>
</dbReference>
<dbReference type="FunFam" id="1.10.10.410:FF:000001">
    <property type="entry name" value="Aspartyl/glutamyl-tRNA(Asn/Gln) amidotransferase subunit B"/>
    <property type="match status" value="1"/>
</dbReference>
<dbReference type="InterPro" id="IPR006075">
    <property type="entry name" value="Asn/Gln-tRNA_Trfase_suB/E_cat"/>
</dbReference>
<dbReference type="InterPro" id="IPR042114">
    <property type="entry name" value="GatB_C_1"/>
</dbReference>
<dbReference type="Pfam" id="PF02637">
    <property type="entry name" value="GatB_Yqey"/>
    <property type="match status" value="1"/>
</dbReference>
<evidence type="ECO:0000313" key="12">
    <source>
        <dbReference type="EMBL" id="KAF0133651.1"/>
    </source>
</evidence>
<keyword evidence="4 10" id="KW-0547">Nucleotide-binding</keyword>
<reference evidence="12 13" key="1">
    <citation type="submission" date="2019-12" db="EMBL/GenBank/DDBJ databases">
        <authorList>
            <person name="Wolfe R."/>
            <person name="Danczak R."/>
            <person name="Wilkins M."/>
        </authorList>
    </citation>
    <scope>NUCLEOTIDE SEQUENCE [LARGE SCALE GENOMIC DNA]</scope>
    <source>
        <strain evidence="12">X2_MaxBin.013</strain>
    </source>
</reference>
<dbReference type="SMART" id="SM00845">
    <property type="entry name" value="GatB_Yqey"/>
    <property type="match status" value="1"/>
</dbReference>
<dbReference type="GO" id="GO:0006412">
    <property type="term" value="P:translation"/>
    <property type="evidence" value="ECO:0007669"/>
    <property type="project" value="UniProtKB-UniRule"/>
</dbReference>
<dbReference type="InterPro" id="IPR023168">
    <property type="entry name" value="GatB_Yqey_C_2"/>
</dbReference>
<comment type="catalytic activity">
    <reaction evidence="8 10">
        <text>L-aspartyl-tRNA(Asn) + L-glutamine + ATP + H2O = L-asparaginyl-tRNA(Asn) + L-glutamate + ADP + phosphate + 2 H(+)</text>
        <dbReference type="Rhea" id="RHEA:14513"/>
        <dbReference type="Rhea" id="RHEA-COMP:9674"/>
        <dbReference type="Rhea" id="RHEA-COMP:9677"/>
        <dbReference type="ChEBI" id="CHEBI:15377"/>
        <dbReference type="ChEBI" id="CHEBI:15378"/>
        <dbReference type="ChEBI" id="CHEBI:29985"/>
        <dbReference type="ChEBI" id="CHEBI:30616"/>
        <dbReference type="ChEBI" id="CHEBI:43474"/>
        <dbReference type="ChEBI" id="CHEBI:58359"/>
        <dbReference type="ChEBI" id="CHEBI:78515"/>
        <dbReference type="ChEBI" id="CHEBI:78516"/>
        <dbReference type="ChEBI" id="CHEBI:456216"/>
    </reaction>
</comment>
<evidence type="ECO:0000313" key="13">
    <source>
        <dbReference type="Proteomes" id="UP000488506"/>
    </source>
</evidence>
<evidence type="ECO:0000256" key="8">
    <source>
        <dbReference type="ARBA" id="ARBA00047380"/>
    </source>
</evidence>
<comment type="caution">
    <text evidence="12">The sequence shown here is derived from an EMBL/GenBank/DDBJ whole genome shotgun (WGS) entry which is preliminary data.</text>
</comment>
<evidence type="ECO:0000256" key="1">
    <source>
        <dbReference type="ARBA" id="ARBA00005306"/>
    </source>
</evidence>
<protein>
    <recommendedName>
        <fullName evidence="10">Aspartyl/glutamyl-tRNA(Asn/Gln) amidotransferase subunit B</fullName>
        <shortName evidence="10">Asp/Glu-ADT subunit B</shortName>
        <ecNumber evidence="10">6.3.5.-</ecNumber>
    </recommendedName>
</protein>
<gene>
    <name evidence="10" type="primary">gatB</name>
    <name evidence="12" type="ORF">FD145_1189</name>
</gene>
<comment type="function">
    <text evidence="7 10">Allows the formation of correctly charged Asn-tRNA(Asn) or Gln-tRNA(Gln) through the transamidation of misacylated Asp-tRNA(Asn) or Glu-tRNA(Gln) in organisms which lack either or both of asparaginyl-tRNA or glutaminyl-tRNA synthetases. The reaction takes place in the presence of glutamine and ATP through an activated phospho-Asp-tRNA(Asn) or phospho-Glu-tRNA(Gln).</text>
</comment>
<evidence type="ECO:0000256" key="3">
    <source>
        <dbReference type="ARBA" id="ARBA00022598"/>
    </source>
</evidence>
<dbReference type="Gene3D" id="1.10.150.380">
    <property type="entry name" value="GatB domain, N-terminal subdomain"/>
    <property type="match status" value="1"/>
</dbReference>
<dbReference type="GO" id="GO:0005524">
    <property type="term" value="F:ATP binding"/>
    <property type="evidence" value="ECO:0007669"/>
    <property type="project" value="UniProtKB-KW"/>
</dbReference>
<evidence type="ECO:0000256" key="10">
    <source>
        <dbReference type="HAMAP-Rule" id="MF_00121"/>
    </source>
</evidence>
<dbReference type="PROSITE" id="PS01234">
    <property type="entry name" value="GATB"/>
    <property type="match status" value="1"/>
</dbReference>
<dbReference type="InterPro" id="IPR017958">
    <property type="entry name" value="Gln-tRNA_amidoTrfase_suB_CS"/>
</dbReference>
<dbReference type="Proteomes" id="UP000488506">
    <property type="component" value="Unassembled WGS sequence"/>
</dbReference>
<sequence length="481" mass="53652">MTNWETIIGLEIHAQLLTESKMFCSCSTKFGAKPNTNICPVCTGQPGVLPVTNKKAIALAIKTAIILNCKIEKTSIFARKNYFYPDLPKDFQISQYELPLAVNGFIDIEVEGVKKRIGITRVHLEEDAGKLVHKGSARIMGAGESLVDYNRTGTPLMEIVTEPDIRSSLEAKVFMETLQHLLQFIGVCDAKMEEGSLRCDANISIRPEGANKFGTKTEVKNMNSFRAVAKALEAEEKRHKEVLQEGGKIIQETRFFDDIAETTIGMRSKESAHDYRYFPEPDLVPIEPEHAWIEEIKKTIVELPTKKAERFEKDFELSKADAEFLTSTPAIADFFENCAKHYSKPKIAANWIMGDLAAYLNANNLTIDKIDFSPLKLAEMLGLIDKGTISGKIAKIVLAEILKTGKNVQDIIKDLGLTQISDESEINNIIDEIINNNPKQVAEFKSGKDPVIMFLVGQVMKASKGRVKPDMAQELLRRALS</sequence>
<dbReference type="Pfam" id="PF02934">
    <property type="entry name" value="GatB_N"/>
    <property type="match status" value="1"/>
</dbReference>
<dbReference type="GO" id="GO:0050567">
    <property type="term" value="F:glutaminyl-tRNA synthase (glutamine-hydrolyzing) activity"/>
    <property type="evidence" value="ECO:0007669"/>
    <property type="project" value="UniProtKB-UniRule"/>
</dbReference>
<organism evidence="12 13">
    <name type="scientific">Candidatus Saganbacteria bacterium</name>
    <dbReference type="NCBI Taxonomy" id="2575572"/>
    <lineage>
        <taxon>Bacteria</taxon>
        <taxon>Bacillati</taxon>
        <taxon>Saganbacteria</taxon>
    </lineage>
</organism>
<dbReference type="InterPro" id="IPR017959">
    <property type="entry name" value="Asn/Gln-tRNA_amidoTrfase_suB/E"/>
</dbReference>
<evidence type="ECO:0000256" key="4">
    <source>
        <dbReference type="ARBA" id="ARBA00022741"/>
    </source>
</evidence>
<dbReference type="NCBIfam" id="TIGR00133">
    <property type="entry name" value="gatB"/>
    <property type="match status" value="1"/>
</dbReference>
<dbReference type="GO" id="GO:0016740">
    <property type="term" value="F:transferase activity"/>
    <property type="evidence" value="ECO:0007669"/>
    <property type="project" value="UniProtKB-KW"/>
</dbReference>
<dbReference type="InterPro" id="IPR003789">
    <property type="entry name" value="Asn/Gln_tRNA_amidoTrase-B-like"/>
</dbReference>
<keyword evidence="3 10" id="KW-0436">Ligase</keyword>
<dbReference type="FunFam" id="1.10.150.380:FF:000001">
    <property type="entry name" value="Aspartyl/glutamyl-tRNA(Asn/Gln) amidotransferase subunit B"/>
    <property type="match status" value="1"/>
</dbReference>
<comment type="subunit">
    <text evidence="2 10">Heterotrimer of A, B and C subunits.</text>
</comment>
<evidence type="ECO:0000256" key="7">
    <source>
        <dbReference type="ARBA" id="ARBA00024799"/>
    </source>
</evidence>
<evidence type="ECO:0000256" key="5">
    <source>
        <dbReference type="ARBA" id="ARBA00022840"/>
    </source>
</evidence>